<dbReference type="Proteomes" id="UP000245086">
    <property type="component" value="Unassembled WGS sequence"/>
</dbReference>
<dbReference type="PANTHER" id="PTHR33741">
    <property type="entry name" value="TRANSMEMBRANE PROTEIN DDB_G0269096-RELATED"/>
    <property type="match status" value="1"/>
</dbReference>
<evidence type="ECO:0000259" key="2">
    <source>
        <dbReference type="Pfam" id="PF04982"/>
    </source>
</evidence>
<dbReference type="RefSeq" id="WP_192576260.1">
    <property type="nucleotide sequence ID" value="NZ_BFBR01000005.1"/>
</dbReference>
<dbReference type="PANTHER" id="PTHR33741:SF5">
    <property type="entry name" value="TRANSMEMBRANE PROTEIN DDB_G0269096-RELATED"/>
    <property type="match status" value="1"/>
</dbReference>
<dbReference type="Pfam" id="PF04982">
    <property type="entry name" value="TM_HPP"/>
    <property type="match status" value="1"/>
</dbReference>
<feature type="transmembrane region" description="Helical" evidence="1">
    <location>
        <begin position="92"/>
        <end position="110"/>
    </location>
</feature>
<sequence length="162" mass="16529">MALSSLIRTGRARLPAWKPALGAGIAIGFLALMHDYGVLAYLIAPLGASATLVWMLPKSPLARARAVVGGSLVSAIVGFLILGLAHVSPLSLGLAVGLAILAMALLDLLHAPAGALPLVIATHHPEPLPFLATLVVSTVALVLLGIAYQYLAQPKSSAPQSP</sequence>
<dbReference type="AlphaFoldDB" id="A0A2P2EAR6"/>
<evidence type="ECO:0000313" key="3">
    <source>
        <dbReference type="EMBL" id="GBF58142.1"/>
    </source>
</evidence>
<feature type="transmembrane region" description="Helical" evidence="1">
    <location>
        <begin position="64"/>
        <end position="85"/>
    </location>
</feature>
<dbReference type="InterPro" id="IPR058581">
    <property type="entry name" value="TM_HPP"/>
</dbReference>
<keyword evidence="1" id="KW-0812">Transmembrane</keyword>
<evidence type="ECO:0000313" key="4">
    <source>
        <dbReference type="Proteomes" id="UP000245086"/>
    </source>
</evidence>
<evidence type="ECO:0000256" key="1">
    <source>
        <dbReference type="SAM" id="Phobius"/>
    </source>
</evidence>
<proteinExistence type="predicted"/>
<reference evidence="3 4" key="1">
    <citation type="journal article" date="2018" name="Genome Announc.">
        <title>Draft Genome Sequence of "Candidatus Phycosocius bacilliformis," an Alphaproteobacterial Ectosymbiont of the Hydrocarbon-Producing Green Alga Botryococcus braunii.</title>
        <authorList>
            <person name="Tanabe Y."/>
            <person name="Yamaguchi H."/>
            <person name="Watanabe M.M."/>
        </authorList>
    </citation>
    <scope>NUCLEOTIDE SEQUENCE [LARGE SCALE GENOMIC DNA]</scope>
    <source>
        <strain evidence="3 4">BOTRYCO-2</strain>
    </source>
</reference>
<comment type="caution">
    <text evidence="3">The sequence shown here is derived from an EMBL/GenBank/DDBJ whole genome shotgun (WGS) entry which is preliminary data.</text>
</comment>
<keyword evidence="1" id="KW-0472">Membrane</keyword>
<feature type="transmembrane region" description="Helical" evidence="1">
    <location>
        <begin position="21"/>
        <end position="44"/>
    </location>
</feature>
<dbReference type="EMBL" id="BFBR01000005">
    <property type="protein sequence ID" value="GBF58142.1"/>
    <property type="molecule type" value="Genomic_DNA"/>
</dbReference>
<gene>
    <name evidence="3" type="ORF">PbB2_01813</name>
</gene>
<protein>
    <recommendedName>
        <fullName evidence="2">HPP transmembrane region domain-containing protein</fullName>
    </recommendedName>
</protein>
<keyword evidence="1" id="KW-1133">Transmembrane helix</keyword>
<accession>A0A2P2EAR6</accession>
<feature type="transmembrane region" description="Helical" evidence="1">
    <location>
        <begin position="130"/>
        <end position="151"/>
    </location>
</feature>
<keyword evidence="4" id="KW-1185">Reference proteome</keyword>
<organism evidence="3 4">
    <name type="scientific">Candidatus Phycosocius bacilliformis</name>
    <dbReference type="NCBI Taxonomy" id="1445552"/>
    <lineage>
        <taxon>Bacteria</taxon>
        <taxon>Pseudomonadati</taxon>
        <taxon>Pseudomonadota</taxon>
        <taxon>Alphaproteobacteria</taxon>
        <taxon>Caulobacterales</taxon>
        <taxon>Caulobacterales incertae sedis</taxon>
        <taxon>Candidatus Phycosocius</taxon>
    </lineage>
</organism>
<name>A0A2P2EAR6_9PROT</name>
<feature type="domain" description="HPP transmembrane region" evidence="2">
    <location>
        <begin position="18"/>
        <end position="152"/>
    </location>
</feature>
<dbReference type="InterPro" id="IPR007065">
    <property type="entry name" value="HPP"/>
</dbReference>